<proteinExistence type="inferred from homology"/>
<comment type="caution">
    <text evidence="10">The sequence shown here is derived from an EMBL/GenBank/DDBJ whole genome shotgun (WGS) entry which is preliminary data.</text>
</comment>
<keyword evidence="4 7" id="KW-0812">Transmembrane</keyword>
<organism evidence="10 11">
    <name type="scientific">Undibacterium rugosum</name>
    <dbReference type="NCBI Taxonomy" id="2762291"/>
    <lineage>
        <taxon>Bacteria</taxon>
        <taxon>Pseudomonadati</taxon>
        <taxon>Pseudomonadota</taxon>
        <taxon>Betaproteobacteria</taxon>
        <taxon>Burkholderiales</taxon>
        <taxon>Oxalobacteraceae</taxon>
        <taxon>Undibacterium</taxon>
    </lineage>
</organism>
<feature type="transmembrane region" description="Helical" evidence="7">
    <location>
        <begin position="247"/>
        <end position="270"/>
    </location>
</feature>
<comment type="similarity">
    <text evidence="2">Belongs to the MscS (TC 1.A.23) family.</text>
</comment>
<feature type="transmembrane region" description="Helical" evidence="7">
    <location>
        <begin position="55"/>
        <end position="79"/>
    </location>
</feature>
<feature type="transmembrane region" description="Helical" evidence="7">
    <location>
        <begin position="169"/>
        <end position="195"/>
    </location>
</feature>
<sequence>MSTPVLTSLLADLADDFREPQFLWQVATVAVCFALAWLSSRYLKRLFTGGDASSGMVHIGVQSFSRVLMPLLSVVFLAIGKEALARWQHTHLLTLLFPIMGSLAMIRLAFYILRKTFVREGRIGSFLAAFEKLFAGLVWLGVVLHYTGLWPDLIDTLDSIVLPVGKNKISLLSIIQATISVIFTMVIALWASAALEARLMALPNAHSSFKVVMSRVGRALLILLAILISLTLVGIDLTVLSVFGGALGVGLGFGLQKIASSYVSGFIILIDRSMSIGDMISVDKFNGKVTQINTRYTVLQGLDGAESVIPNEMLVSSPVQNYSLTNSSVAMWTDLTVAYDTDLDSLLPLLAQAAKSTERVCQEPGPSAYLMRFGADGLELRVGFWIADPENGRSNVLSAVNRAIWTVIREQGANLPFPQRVVTLAQSPAELARELGAKS</sequence>
<protein>
    <submittedName>
        <fullName evidence="10">Mechanosensitive ion channel</fullName>
    </submittedName>
</protein>
<evidence type="ECO:0000259" key="8">
    <source>
        <dbReference type="Pfam" id="PF00924"/>
    </source>
</evidence>
<dbReference type="InterPro" id="IPR023408">
    <property type="entry name" value="MscS_beta-dom_sf"/>
</dbReference>
<keyword evidence="3" id="KW-1003">Cell membrane</keyword>
<keyword evidence="11" id="KW-1185">Reference proteome</keyword>
<feature type="transmembrane region" description="Helical" evidence="7">
    <location>
        <begin position="216"/>
        <end position="235"/>
    </location>
</feature>
<name>A0A923I4P8_9BURK</name>
<evidence type="ECO:0000256" key="4">
    <source>
        <dbReference type="ARBA" id="ARBA00022692"/>
    </source>
</evidence>
<dbReference type="InterPro" id="IPR011066">
    <property type="entry name" value="MscS_channel_C_sf"/>
</dbReference>
<dbReference type="Gene3D" id="3.30.70.100">
    <property type="match status" value="1"/>
</dbReference>
<dbReference type="Gene3D" id="1.10.287.1260">
    <property type="match status" value="1"/>
</dbReference>
<dbReference type="EMBL" id="JACOGG010000015">
    <property type="protein sequence ID" value="MBC3936492.1"/>
    <property type="molecule type" value="Genomic_DNA"/>
</dbReference>
<dbReference type="PANTHER" id="PTHR30347:SF1">
    <property type="entry name" value="MECHANOSENSITIVE CHANNEL MSCK"/>
    <property type="match status" value="1"/>
</dbReference>
<evidence type="ECO:0000256" key="1">
    <source>
        <dbReference type="ARBA" id="ARBA00004651"/>
    </source>
</evidence>
<dbReference type="PANTHER" id="PTHR30347">
    <property type="entry name" value="POTASSIUM CHANNEL RELATED"/>
    <property type="match status" value="1"/>
</dbReference>
<feature type="transmembrane region" description="Helical" evidence="7">
    <location>
        <begin position="91"/>
        <end position="113"/>
    </location>
</feature>
<evidence type="ECO:0000313" key="10">
    <source>
        <dbReference type="EMBL" id="MBC3936492.1"/>
    </source>
</evidence>
<dbReference type="AlphaFoldDB" id="A0A923I4P8"/>
<feature type="domain" description="Mechanosensitive ion channel MscS" evidence="8">
    <location>
        <begin position="258"/>
        <end position="323"/>
    </location>
</feature>
<dbReference type="Pfam" id="PF21082">
    <property type="entry name" value="MS_channel_3rd"/>
    <property type="match status" value="1"/>
</dbReference>
<reference evidence="10" key="1">
    <citation type="submission" date="2020-08" db="EMBL/GenBank/DDBJ databases">
        <title>Novel species isolated from subtropical streams in China.</title>
        <authorList>
            <person name="Lu H."/>
        </authorList>
    </citation>
    <scope>NUCLEOTIDE SEQUENCE</scope>
    <source>
        <strain evidence="10">CY7W</strain>
    </source>
</reference>
<dbReference type="GO" id="GO:0005886">
    <property type="term" value="C:plasma membrane"/>
    <property type="evidence" value="ECO:0007669"/>
    <property type="project" value="UniProtKB-SubCell"/>
</dbReference>
<feature type="transmembrane region" description="Helical" evidence="7">
    <location>
        <begin position="125"/>
        <end position="149"/>
    </location>
</feature>
<feature type="transmembrane region" description="Helical" evidence="7">
    <location>
        <begin position="22"/>
        <end position="43"/>
    </location>
</feature>
<dbReference type="Pfam" id="PF00924">
    <property type="entry name" value="MS_channel_2nd"/>
    <property type="match status" value="1"/>
</dbReference>
<dbReference type="Proteomes" id="UP000612361">
    <property type="component" value="Unassembled WGS sequence"/>
</dbReference>
<dbReference type="GO" id="GO:0008381">
    <property type="term" value="F:mechanosensitive monoatomic ion channel activity"/>
    <property type="evidence" value="ECO:0007669"/>
    <property type="project" value="UniProtKB-ARBA"/>
</dbReference>
<dbReference type="InterPro" id="IPR010920">
    <property type="entry name" value="LSM_dom_sf"/>
</dbReference>
<dbReference type="RefSeq" id="WP_186882037.1">
    <property type="nucleotide sequence ID" value="NZ_JACOGG010000015.1"/>
</dbReference>
<evidence type="ECO:0000256" key="5">
    <source>
        <dbReference type="ARBA" id="ARBA00022989"/>
    </source>
</evidence>
<evidence type="ECO:0000256" key="3">
    <source>
        <dbReference type="ARBA" id="ARBA00022475"/>
    </source>
</evidence>
<dbReference type="SUPFAM" id="SSF82689">
    <property type="entry name" value="Mechanosensitive channel protein MscS (YggB), C-terminal domain"/>
    <property type="match status" value="1"/>
</dbReference>
<keyword evidence="5 7" id="KW-1133">Transmembrane helix</keyword>
<dbReference type="InterPro" id="IPR011014">
    <property type="entry name" value="MscS_channel_TM-2"/>
</dbReference>
<comment type="subcellular location">
    <subcellularLocation>
        <location evidence="1">Cell membrane</location>
        <topology evidence="1">Multi-pass membrane protein</topology>
    </subcellularLocation>
</comment>
<evidence type="ECO:0000313" key="11">
    <source>
        <dbReference type="Proteomes" id="UP000612361"/>
    </source>
</evidence>
<feature type="domain" description="Mechanosensitive ion channel MscS C-terminal" evidence="9">
    <location>
        <begin position="335"/>
        <end position="414"/>
    </location>
</feature>
<dbReference type="InterPro" id="IPR006685">
    <property type="entry name" value="MscS_channel_2nd"/>
</dbReference>
<evidence type="ECO:0000259" key="9">
    <source>
        <dbReference type="Pfam" id="PF21082"/>
    </source>
</evidence>
<evidence type="ECO:0000256" key="7">
    <source>
        <dbReference type="SAM" id="Phobius"/>
    </source>
</evidence>
<dbReference type="InterPro" id="IPR052702">
    <property type="entry name" value="MscS-like_channel"/>
</dbReference>
<accession>A0A923I4P8</accession>
<evidence type="ECO:0000256" key="2">
    <source>
        <dbReference type="ARBA" id="ARBA00008017"/>
    </source>
</evidence>
<dbReference type="SUPFAM" id="SSF82861">
    <property type="entry name" value="Mechanosensitive channel protein MscS (YggB), transmembrane region"/>
    <property type="match status" value="1"/>
</dbReference>
<gene>
    <name evidence="10" type="ORF">H8K47_14065</name>
</gene>
<keyword evidence="6 7" id="KW-0472">Membrane</keyword>
<evidence type="ECO:0000256" key="6">
    <source>
        <dbReference type="ARBA" id="ARBA00023136"/>
    </source>
</evidence>
<dbReference type="InterPro" id="IPR049278">
    <property type="entry name" value="MS_channel_C"/>
</dbReference>
<dbReference type="Gene3D" id="2.30.30.60">
    <property type="match status" value="1"/>
</dbReference>
<dbReference type="SUPFAM" id="SSF50182">
    <property type="entry name" value="Sm-like ribonucleoproteins"/>
    <property type="match status" value="1"/>
</dbReference>